<name>A0A0L0F0R3_9EUKA</name>
<protein>
    <recommendedName>
        <fullName evidence="3">Helicase C-terminal domain-containing protein</fullName>
    </recommendedName>
</protein>
<dbReference type="GeneID" id="25917796"/>
<dbReference type="AlphaFoldDB" id="A0A0L0F0R3"/>
<dbReference type="Proteomes" id="UP000054560">
    <property type="component" value="Unassembled WGS sequence"/>
</dbReference>
<keyword evidence="2" id="KW-1185">Reference proteome</keyword>
<evidence type="ECO:0000313" key="2">
    <source>
        <dbReference type="Proteomes" id="UP000054560"/>
    </source>
</evidence>
<dbReference type="OrthoDB" id="196131at2759"/>
<dbReference type="eggNOG" id="KOG0341">
    <property type="taxonomic scope" value="Eukaryota"/>
</dbReference>
<dbReference type="Gene3D" id="3.40.50.300">
    <property type="entry name" value="P-loop containing nucleotide triphosphate hydrolases"/>
    <property type="match status" value="1"/>
</dbReference>
<evidence type="ECO:0000313" key="1">
    <source>
        <dbReference type="EMBL" id="KNC70184.1"/>
    </source>
</evidence>
<gene>
    <name evidence="1" type="ORF">SARC_17292</name>
</gene>
<dbReference type="EMBL" id="KQ251879">
    <property type="protein sequence ID" value="KNC70184.1"/>
    <property type="molecule type" value="Genomic_DNA"/>
</dbReference>
<accession>A0A0L0F0R3</accession>
<organism evidence="1 2">
    <name type="scientific">Sphaeroforma arctica JP610</name>
    <dbReference type="NCBI Taxonomy" id="667725"/>
    <lineage>
        <taxon>Eukaryota</taxon>
        <taxon>Ichthyosporea</taxon>
        <taxon>Ichthyophonida</taxon>
        <taxon>Sphaeroforma</taxon>
    </lineage>
</organism>
<feature type="non-terminal residue" evidence="1">
    <location>
        <position position="74"/>
    </location>
</feature>
<dbReference type="STRING" id="667725.A0A0L0F0R3"/>
<reference evidence="1 2" key="1">
    <citation type="submission" date="2011-02" db="EMBL/GenBank/DDBJ databases">
        <title>The Genome Sequence of Sphaeroforma arctica JP610.</title>
        <authorList>
            <consortium name="The Broad Institute Genome Sequencing Platform"/>
            <person name="Russ C."/>
            <person name="Cuomo C."/>
            <person name="Young S.K."/>
            <person name="Zeng Q."/>
            <person name="Gargeya S."/>
            <person name="Alvarado L."/>
            <person name="Berlin A."/>
            <person name="Chapman S.B."/>
            <person name="Chen Z."/>
            <person name="Freedman E."/>
            <person name="Gellesch M."/>
            <person name="Goldberg J."/>
            <person name="Griggs A."/>
            <person name="Gujja S."/>
            <person name="Heilman E."/>
            <person name="Heiman D."/>
            <person name="Howarth C."/>
            <person name="Mehta T."/>
            <person name="Neiman D."/>
            <person name="Pearson M."/>
            <person name="Roberts A."/>
            <person name="Saif S."/>
            <person name="Shea T."/>
            <person name="Shenoy N."/>
            <person name="Sisk P."/>
            <person name="Stolte C."/>
            <person name="Sykes S."/>
            <person name="White J."/>
            <person name="Yandava C."/>
            <person name="Burger G."/>
            <person name="Gray M.W."/>
            <person name="Holland P.W.H."/>
            <person name="King N."/>
            <person name="Lang F.B.F."/>
            <person name="Roger A.J."/>
            <person name="Ruiz-Trillo I."/>
            <person name="Haas B."/>
            <person name="Nusbaum C."/>
            <person name="Birren B."/>
        </authorList>
    </citation>
    <scope>NUCLEOTIDE SEQUENCE [LARGE SCALE GENOMIC DNA]</scope>
    <source>
        <strain evidence="1 2">JP610</strain>
    </source>
</reference>
<sequence>IGRTGRSGKTGIATTFINKSVDESVCLDLKHLLAEAKQRIPPFLEQIEQDLDTQVIGGIRGCAYCGGLGHRITE</sequence>
<evidence type="ECO:0008006" key="3">
    <source>
        <dbReference type="Google" id="ProtNLM"/>
    </source>
</evidence>
<proteinExistence type="predicted"/>
<feature type="non-terminal residue" evidence="1">
    <location>
        <position position="1"/>
    </location>
</feature>
<dbReference type="RefSeq" id="XP_014144086.1">
    <property type="nucleotide sequence ID" value="XM_014288611.1"/>
</dbReference>
<dbReference type="InterPro" id="IPR027417">
    <property type="entry name" value="P-loop_NTPase"/>
</dbReference>